<keyword evidence="5" id="KW-0521">NADP</keyword>
<dbReference type="AlphaFoldDB" id="A0A7J7JDF5"/>
<dbReference type="Proteomes" id="UP000593567">
    <property type="component" value="Unassembled WGS sequence"/>
</dbReference>
<keyword evidence="10" id="KW-1185">Reference proteome</keyword>
<dbReference type="GO" id="GO:0050660">
    <property type="term" value="F:flavin adenine dinucleotide binding"/>
    <property type="evidence" value="ECO:0007669"/>
    <property type="project" value="InterPro"/>
</dbReference>
<keyword evidence="7 8" id="KW-0503">Monooxygenase</keyword>
<comment type="similarity">
    <text evidence="2 8">Belongs to the FMO family.</text>
</comment>
<protein>
    <recommendedName>
        <fullName evidence="8">Flavin-containing monooxygenase</fullName>
        <ecNumber evidence="8">1.-.-.-</ecNumber>
    </recommendedName>
</protein>
<dbReference type="EC" id="1.-.-.-" evidence="8"/>
<dbReference type="OrthoDB" id="66881at2759"/>
<sequence length="431" mass="49234">MMKRVAVIGAGAAGLSALRSLVKCQNHLLNFVAFETSDRVGGTWIHNDPFKATSMYDRLVTNLPTDVMAYPGFPFSTDDERSFVGHKEVLKYLQRFAEHYNLLQHIRFRERVIEVDILSPESANEHDQWNVTVRNEESGLVTTHQFDYVLICNGHYTEPKLSNIQGLDTFDGEVLHSHHYRSPSAYKNKIVLILGAGPSGVDIAADLIDDASKIYLSHNKKASPVISNKVEMVSGIERVDGKDIILRDGKIVNSDVILLATGYRFSFPFMAKRCHPTISSNRVASLYRLLVDINHPSLYYVGLNQTIAPFPHFHAQTEFAAACISGEFSLPDRKEMEKQCDDLYQKLVTDRNEVEKHYHNLKEYQWTYIRELNHLLNRPPPTYVVENLYNHVHTVRQANSLLYKQSRYRLCNESHEGYVVVFEPSECQSTV</sequence>
<dbReference type="GO" id="GO:0004499">
    <property type="term" value="F:N,N-dimethylaniline monooxygenase activity"/>
    <property type="evidence" value="ECO:0007669"/>
    <property type="project" value="InterPro"/>
</dbReference>
<keyword evidence="6 8" id="KW-0560">Oxidoreductase</keyword>
<evidence type="ECO:0000256" key="5">
    <source>
        <dbReference type="ARBA" id="ARBA00022857"/>
    </source>
</evidence>
<evidence type="ECO:0000256" key="1">
    <source>
        <dbReference type="ARBA" id="ARBA00001974"/>
    </source>
</evidence>
<accession>A0A7J7JDF5</accession>
<evidence type="ECO:0000256" key="6">
    <source>
        <dbReference type="ARBA" id="ARBA00023002"/>
    </source>
</evidence>
<dbReference type="InterPro" id="IPR036188">
    <property type="entry name" value="FAD/NAD-bd_sf"/>
</dbReference>
<dbReference type="Pfam" id="PF00743">
    <property type="entry name" value="FMO-like"/>
    <property type="match status" value="2"/>
</dbReference>
<dbReference type="SUPFAM" id="SSF51905">
    <property type="entry name" value="FAD/NAD(P)-binding domain"/>
    <property type="match status" value="2"/>
</dbReference>
<organism evidence="9 10">
    <name type="scientific">Bugula neritina</name>
    <name type="common">Brown bryozoan</name>
    <name type="synonym">Sertularia neritina</name>
    <dbReference type="NCBI Taxonomy" id="10212"/>
    <lineage>
        <taxon>Eukaryota</taxon>
        <taxon>Metazoa</taxon>
        <taxon>Spiralia</taxon>
        <taxon>Lophotrochozoa</taxon>
        <taxon>Bryozoa</taxon>
        <taxon>Gymnolaemata</taxon>
        <taxon>Cheilostomatida</taxon>
        <taxon>Flustrina</taxon>
        <taxon>Buguloidea</taxon>
        <taxon>Bugulidae</taxon>
        <taxon>Bugula</taxon>
    </lineage>
</organism>
<reference evidence="9" key="1">
    <citation type="submission" date="2020-06" db="EMBL/GenBank/DDBJ databases">
        <title>Draft genome of Bugula neritina, a colonial animal packing powerful symbionts and potential medicines.</title>
        <authorList>
            <person name="Rayko M."/>
        </authorList>
    </citation>
    <scope>NUCLEOTIDE SEQUENCE [LARGE SCALE GENOMIC DNA]</scope>
    <source>
        <strain evidence="9">Kwan_BN1</strain>
    </source>
</reference>
<dbReference type="PIRSF" id="PIRSF000332">
    <property type="entry name" value="FMO"/>
    <property type="match status" value="1"/>
</dbReference>
<dbReference type="GO" id="GO:0050661">
    <property type="term" value="F:NADP binding"/>
    <property type="evidence" value="ECO:0007669"/>
    <property type="project" value="InterPro"/>
</dbReference>
<dbReference type="InterPro" id="IPR020946">
    <property type="entry name" value="Flavin_mOase-like"/>
</dbReference>
<comment type="caution">
    <text evidence="9">The sequence shown here is derived from an EMBL/GenBank/DDBJ whole genome shotgun (WGS) entry which is preliminary data.</text>
</comment>
<evidence type="ECO:0000313" key="9">
    <source>
        <dbReference type="EMBL" id="KAF6024125.1"/>
    </source>
</evidence>
<dbReference type="FunFam" id="3.50.50.60:FF:000138">
    <property type="entry name" value="Flavin-containing monooxygenase"/>
    <property type="match status" value="1"/>
</dbReference>
<dbReference type="InterPro" id="IPR050346">
    <property type="entry name" value="FMO-like"/>
</dbReference>
<evidence type="ECO:0000256" key="4">
    <source>
        <dbReference type="ARBA" id="ARBA00022827"/>
    </source>
</evidence>
<proteinExistence type="inferred from homology"/>
<name>A0A7J7JDF5_BUGNE</name>
<evidence type="ECO:0000256" key="2">
    <source>
        <dbReference type="ARBA" id="ARBA00009183"/>
    </source>
</evidence>
<dbReference type="InterPro" id="IPR000960">
    <property type="entry name" value="Flavin_mOase"/>
</dbReference>
<evidence type="ECO:0000256" key="8">
    <source>
        <dbReference type="RuleBase" id="RU361177"/>
    </source>
</evidence>
<dbReference type="PANTHER" id="PTHR23023">
    <property type="entry name" value="DIMETHYLANILINE MONOOXYGENASE"/>
    <property type="match status" value="1"/>
</dbReference>
<evidence type="ECO:0000256" key="7">
    <source>
        <dbReference type="ARBA" id="ARBA00023033"/>
    </source>
</evidence>
<evidence type="ECO:0000313" key="10">
    <source>
        <dbReference type="Proteomes" id="UP000593567"/>
    </source>
</evidence>
<keyword evidence="4 8" id="KW-0274">FAD</keyword>
<dbReference type="PRINTS" id="PR00370">
    <property type="entry name" value="FMOXYGENASE"/>
</dbReference>
<keyword evidence="3 8" id="KW-0285">Flavoprotein</keyword>
<dbReference type="EMBL" id="VXIV02002613">
    <property type="protein sequence ID" value="KAF6024125.1"/>
    <property type="molecule type" value="Genomic_DNA"/>
</dbReference>
<gene>
    <name evidence="9" type="ORF">EB796_017562</name>
</gene>
<dbReference type="Gene3D" id="3.50.50.60">
    <property type="entry name" value="FAD/NAD(P)-binding domain"/>
    <property type="match status" value="2"/>
</dbReference>
<comment type="cofactor">
    <cofactor evidence="1 8">
        <name>FAD</name>
        <dbReference type="ChEBI" id="CHEBI:57692"/>
    </cofactor>
</comment>
<evidence type="ECO:0000256" key="3">
    <source>
        <dbReference type="ARBA" id="ARBA00022630"/>
    </source>
</evidence>